<evidence type="ECO:0000313" key="8">
    <source>
        <dbReference type="EMBL" id="JAT56909.1"/>
    </source>
</evidence>
<feature type="signal peptide" evidence="6">
    <location>
        <begin position="1"/>
        <end position="23"/>
    </location>
</feature>
<keyword evidence="8" id="KW-0326">Glycosidase</keyword>
<dbReference type="Gene3D" id="2.60.120.260">
    <property type="entry name" value="Galactose-binding domain-like"/>
    <property type="match status" value="1"/>
</dbReference>
<keyword evidence="3 8" id="KW-0378">Hydrolase</keyword>
<dbReference type="InterPro" id="IPR017853">
    <property type="entry name" value="GH"/>
</dbReference>
<dbReference type="InterPro" id="IPR044846">
    <property type="entry name" value="GH10"/>
</dbReference>
<dbReference type="SUPFAM" id="SSF51445">
    <property type="entry name" value="(Trans)glycosidases"/>
    <property type="match status" value="1"/>
</dbReference>
<dbReference type="Pfam" id="PF02018">
    <property type="entry name" value="CBM_4_9"/>
    <property type="match status" value="1"/>
</dbReference>
<evidence type="ECO:0000256" key="6">
    <source>
        <dbReference type="SAM" id="SignalP"/>
    </source>
</evidence>
<name>A0A1D1YQM1_9ARAE</name>
<dbReference type="SMART" id="SM00633">
    <property type="entry name" value="Glyco_10"/>
    <property type="match status" value="1"/>
</dbReference>
<organism evidence="8">
    <name type="scientific">Anthurium amnicola</name>
    <dbReference type="NCBI Taxonomy" id="1678845"/>
    <lineage>
        <taxon>Eukaryota</taxon>
        <taxon>Viridiplantae</taxon>
        <taxon>Streptophyta</taxon>
        <taxon>Embryophyta</taxon>
        <taxon>Tracheophyta</taxon>
        <taxon>Spermatophyta</taxon>
        <taxon>Magnoliopsida</taxon>
        <taxon>Liliopsida</taxon>
        <taxon>Araceae</taxon>
        <taxon>Pothoideae</taxon>
        <taxon>Potheae</taxon>
        <taxon>Anthurium</taxon>
    </lineage>
</organism>
<dbReference type="GO" id="GO:0045493">
    <property type="term" value="P:xylan catabolic process"/>
    <property type="evidence" value="ECO:0007669"/>
    <property type="project" value="UniProtKB-KW"/>
</dbReference>
<dbReference type="GO" id="GO:0031176">
    <property type="term" value="F:endo-1,4-beta-xylanase activity"/>
    <property type="evidence" value="ECO:0007669"/>
    <property type="project" value="UniProtKB-ARBA"/>
</dbReference>
<comment type="similarity">
    <text evidence="1">Belongs to the glycosyl hydrolase 10 (cellulase F) family.</text>
</comment>
<accession>A0A1D1YQM1</accession>
<dbReference type="PROSITE" id="PS51760">
    <property type="entry name" value="GH10_2"/>
    <property type="match status" value="1"/>
</dbReference>
<dbReference type="Gene3D" id="3.20.20.80">
    <property type="entry name" value="Glycosidases"/>
    <property type="match status" value="1"/>
</dbReference>
<keyword evidence="5" id="KW-0624">Polysaccharide degradation</keyword>
<dbReference type="SUPFAM" id="SSF49785">
    <property type="entry name" value="Galactose-binding domain-like"/>
    <property type="match status" value="1"/>
</dbReference>
<keyword evidence="4" id="KW-0119">Carbohydrate metabolism</keyword>
<keyword evidence="8" id="KW-0858">Xylan degradation</keyword>
<feature type="chain" id="PRO_5008900412" evidence="6">
    <location>
        <begin position="24"/>
        <end position="570"/>
    </location>
</feature>
<dbReference type="InterPro" id="IPR001000">
    <property type="entry name" value="GH10_dom"/>
</dbReference>
<protein>
    <submittedName>
        <fullName evidence="8">Endo-1,4-beta-xylanase C</fullName>
    </submittedName>
</protein>
<keyword evidence="6" id="KW-0732">Signal</keyword>
<evidence type="ECO:0000256" key="4">
    <source>
        <dbReference type="ARBA" id="ARBA00023277"/>
    </source>
</evidence>
<evidence type="ECO:0000256" key="1">
    <source>
        <dbReference type="ARBA" id="ARBA00007495"/>
    </source>
</evidence>
<sequence>MKNLIPMWVLLFIAAVYHKGIRSKAMSYDYSAGAECLAVPQKAQYSGGLILNPHFDDGLKGWTTFSGGEMEERISDGGNKFAVTHSRNQPYHSLSHKLYLEKGKFYTFSAWLQVNEGNVPITAIFKTASSFTHVGSVLAKSGCWSMLKGGLTVDSSGPAELYFETENATLEVWVDSVSLQPFTEKQWRTHQAESIEKVRKRRVAFTVVDDQGNRRPGAAVTIKQMRSRFPLGSAIPQQILTSRAYQSWFTSRFTVTTFENEMKWYSTEKSQGQVDYSVPDAMLAFAKKHGITVRGHNIFWEDPQYLQPWVRSLSANQLQAAVLKRINSVMSRYRGQVIGWDVVNENLHFAFFESNLGRSASAVLYQKAQQLDSSTPLFLNDYNTIEDASDSQSTPSKYLQKLREMRNGRAMAIGLEGHFHTPNIPYMRSSLDVLARANLPIWLTEVDVSPSANQAHYLEQVLREAYAHPAVEGIIIWAARRPEGCYRMCLTDNEFRNLPTGDVVDKLIREWKTHQVVGTTDDNGIFEAQLFHGDYDVMISYPSLNSSMAQNLKVAAGSSPEETLHVELYA</sequence>
<dbReference type="InterPro" id="IPR008979">
    <property type="entry name" value="Galactose-bd-like_sf"/>
</dbReference>
<keyword evidence="2" id="KW-0677">Repeat</keyword>
<dbReference type="EMBL" id="GDJX01011027">
    <property type="protein sequence ID" value="JAT56909.1"/>
    <property type="molecule type" value="Transcribed_RNA"/>
</dbReference>
<evidence type="ECO:0000256" key="5">
    <source>
        <dbReference type="ARBA" id="ARBA00023326"/>
    </source>
</evidence>
<gene>
    <name evidence="8" type="primary">xlnC_0</name>
    <name evidence="8" type="ORF">g.94695</name>
</gene>
<proteinExistence type="inferred from homology"/>
<dbReference type="AlphaFoldDB" id="A0A1D1YQM1"/>
<reference evidence="8" key="1">
    <citation type="submission" date="2015-07" db="EMBL/GenBank/DDBJ databases">
        <title>Transcriptome Assembly of Anthurium amnicola.</title>
        <authorList>
            <person name="Suzuki J."/>
        </authorList>
    </citation>
    <scope>NUCLEOTIDE SEQUENCE</scope>
</reference>
<evidence type="ECO:0000256" key="2">
    <source>
        <dbReference type="ARBA" id="ARBA00022737"/>
    </source>
</evidence>
<dbReference type="InterPro" id="IPR003305">
    <property type="entry name" value="CenC_carb-bd"/>
</dbReference>
<dbReference type="PANTHER" id="PTHR31490:SF2">
    <property type="entry name" value="GLYCOSYL HYDROLASE FAMILY 10 PROTEIN"/>
    <property type="match status" value="1"/>
</dbReference>
<dbReference type="Pfam" id="PF00331">
    <property type="entry name" value="Glyco_hydro_10"/>
    <property type="match status" value="1"/>
</dbReference>
<evidence type="ECO:0000256" key="3">
    <source>
        <dbReference type="ARBA" id="ARBA00022801"/>
    </source>
</evidence>
<evidence type="ECO:0000259" key="7">
    <source>
        <dbReference type="PROSITE" id="PS51760"/>
    </source>
</evidence>
<feature type="domain" description="GH10" evidence="7">
    <location>
        <begin position="216"/>
        <end position="507"/>
    </location>
</feature>
<dbReference type="PANTHER" id="PTHR31490">
    <property type="entry name" value="GLYCOSYL HYDROLASE"/>
    <property type="match status" value="1"/>
</dbReference>